<reference evidence="2" key="1">
    <citation type="submission" date="2024-05" db="EMBL/GenBank/DDBJ databases">
        <title>Isolation and characterization of Sporomusa carbonis sp. nov., a carboxydotrophic hydrogenogen in the genus of Sporomusa isolated from a charcoal burning pile.</title>
        <authorList>
            <person name="Boeer T."/>
            <person name="Rosenbaum F."/>
            <person name="Eysell L."/>
            <person name="Mueller V."/>
            <person name="Daniel R."/>
            <person name="Poehlein A."/>
        </authorList>
    </citation>
    <scope>NUCLEOTIDE SEQUENCE [LARGE SCALE GENOMIC DNA]</scope>
    <source>
        <strain evidence="2">DSM 10669</strain>
    </source>
</reference>
<evidence type="ECO:0000256" key="1">
    <source>
        <dbReference type="SAM" id="Phobius"/>
    </source>
</evidence>
<dbReference type="Pfam" id="PF10518">
    <property type="entry name" value="TAT_signal"/>
    <property type="match status" value="1"/>
</dbReference>
<organism evidence="2 3">
    <name type="scientific">Sporomusa silvacetica DSM 10669</name>
    <dbReference type="NCBI Taxonomy" id="1123289"/>
    <lineage>
        <taxon>Bacteria</taxon>
        <taxon>Bacillati</taxon>
        <taxon>Bacillota</taxon>
        <taxon>Negativicutes</taxon>
        <taxon>Selenomonadales</taxon>
        <taxon>Sporomusaceae</taxon>
        <taxon>Sporomusa</taxon>
    </lineage>
</organism>
<name>A0ABZ3IGF4_9FIRM</name>
<dbReference type="RefSeq" id="WP_094605805.1">
    <property type="nucleotide sequence ID" value="NZ_CP155573.1"/>
</dbReference>
<dbReference type="EMBL" id="CP155573">
    <property type="protein sequence ID" value="XFO64438.1"/>
    <property type="molecule type" value="Genomic_DNA"/>
</dbReference>
<protein>
    <recommendedName>
        <fullName evidence="4">Twin-arginine translocation signal domain-containing protein</fullName>
    </recommendedName>
</protein>
<sequence>MVTSDNDQEKKTKEFTRRNFLKFAGGTMAALAAIPSFGQLTARAQESVQTQVTWNGSHAVSPHDPVSPMCILHGT</sequence>
<dbReference type="Proteomes" id="UP000216752">
    <property type="component" value="Chromosome"/>
</dbReference>
<accession>A0ABZ3IGF4</accession>
<evidence type="ECO:0008006" key="4">
    <source>
        <dbReference type="Google" id="ProtNLM"/>
    </source>
</evidence>
<dbReference type="PROSITE" id="PS51318">
    <property type="entry name" value="TAT"/>
    <property type="match status" value="1"/>
</dbReference>
<gene>
    <name evidence="2" type="ORF">SPSIL_005400</name>
</gene>
<dbReference type="NCBIfam" id="TIGR01409">
    <property type="entry name" value="TAT_signal_seq"/>
    <property type="match status" value="1"/>
</dbReference>
<dbReference type="InterPro" id="IPR019546">
    <property type="entry name" value="TAT_signal_bac_arc"/>
</dbReference>
<evidence type="ECO:0000313" key="3">
    <source>
        <dbReference type="Proteomes" id="UP000216752"/>
    </source>
</evidence>
<dbReference type="InterPro" id="IPR006311">
    <property type="entry name" value="TAT_signal"/>
</dbReference>
<feature type="transmembrane region" description="Helical" evidence="1">
    <location>
        <begin position="20"/>
        <end position="38"/>
    </location>
</feature>
<keyword evidence="1" id="KW-0812">Transmembrane</keyword>
<evidence type="ECO:0000313" key="2">
    <source>
        <dbReference type="EMBL" id="XFO64438.1"/>
    </source>
</evidence>
<keyword evidence="1" id="KW-0472">Membrane</keyword>
<keyword evidence="3" id="KW-1185">Reference proteome</keyword>
<proteinExistence type="predicted"/>
<keyword evidence="1" id="KW-1133">Transmembrane helix</keyword>